<dbReference type="Pfam" id="PF03266">
    <property type="entry name" value="NTPase_1"/>
    <property type="match status" value="1"/>
</dbReference>
<keyword evidence="7" id="KW-1185">Reference proteome</keyword>
<evidence type="ECO:0000313" key="6">
    <source>
        <dbReference type="EMBL" id="BBE41544.1"/>
    </source>
</evidence>
<evidence type="ECO:0000313" key="7">
    <source>
        <dbReference type="Proteomes" id="UP000509448"/>
    </source>
</evidence>
<dbReference type="RefSeq" id="WP_174447881.1">
    <property type="nucleotide sequence ID" value="NZ_AP018732.1"/>
</dbReference>
<reference evidence="6 7" key="1">
    <citation type="journal article" date="2019" name="ISME J.">
        <title>Isolation and characterization of a thermophilic sulfur- and iron-reducing thaumarchaeote from a terrestrial acidic hot spring.</title>
        <authorList>
            <person name="Kato S."/>
            <person name="Itoh T."/>
            <person name="Yuki M."/>
            <person name="Nagamori M."/>
            <person name="Ohnishi M."/>
            <person name="Uematsu K."/>
            <person name="Suzuki K."/>
            <person name="Takashina T."/>
            <person name="Ohkuma M."/>
        </authorList>
    </citation>
    <scope>NUCLEOTIDE SEQUENCE [LARGE SCALE GENOMIC DNA]</scope>
    <source>
        <strain evidence="6 7">NAS-02</strain>
    </source>
</reference>
<dbReference type="InterPro" id="IPR003593">
    <property type="entry name" value="AAA+_ATPase"/>
</dbReference>
<proteinExistence type="inferred from homology"/>
<comment type="function">
    <text evidence="4">Has nucleotide phosphatase activity towards ATP, GTP, CTP, TTP and UTP. May hydrolyze nucleoside diphosphates with lower efficiency.</text>
</comment>
<evidence type="ECO:0000256" key="3">
    <source>
        <dbReference type="ARBA" id="ARBA00022840"/>
    </source>
</evidence>
<evidence type="ECO:0000256" key="4">
    <source>
        <dbReference type="HAMAP-Rule" id="MF_00796"/>
    </source>
</evidence>
<protein>
    <recommendedName>
        <fullName evidence="4">Nucleoside-triphosphatase NAS2_0138</fullName>
        <shortName evidence="4">NTPase</shortName>
        <ecNumber evidence="4">3.6.1.15</ecNumber>
    </recommendedName>
    <alternativeName>
        <fullName evidence="4">Nucleoside triphosphate phosphohydrolase</fullName>
    </alternativeName>
</protein>
<dbReference type="PANTHER" id="PTHR43146">
    <property type="entry name" value="CANCER-RELATED NUCLEOSIDE-TRIPHOSPHATASE"/>
    <property type="match status" value="1"/>
</dbReference>
<dbReference type="GO" id="GO:0005524">
    <property type="term" value="F:ATP binding"/>
    <property type="evidence" value="ECO:0007669"/>
    <property type="project" value="UniProtKB-UniRule"/>
</dbReference>
<feature type="binding site" evidence="4">
    <location>
        <begin position="10"/>
        <end position="17"/>
    </location>
    <ligand>
        <name>ATP</name>
        <dbReference type="ChEBI" id="CHEBI:30616"/>
    </ligand>
</feature>
<dbReference type="NCBIfam" id="NF010248">
    <property type="entry name" value="PRK13695.1"/>
    <property type="match status" value="1"/>
</dbReference>
<dbReference type="Proteomes" id="UP000509448">
    <property type="component" value="Chromosome"/>
</dbReference>
<dbReference type="Gene3D" id="3.40.50.300">
    <property type="entry name" value="P-loop containing nucleotide triphosphate hydrolases"/>
    <property type="match status" value="1"/>
</dbReference>
<dbReference type="EMBL" id="AP018732">
    <property type="protein sequence ID" value="BBE41544.1"/>
    <property type="molecule type" value="Genomic_DNA"/>
</dbReference>
<comment type="catalytic activity">
    <reaction evidence="4">
        <text>a ribonucleoside 5'-triphosphate + H2O = a ribonucleoside 5'-diphosphate + phosphate + H(+)</text>
        <dbReference type="Rhea" id="RHEA:23680"/>
        <dbReference type="ChEBI" id="CHEBI:15377"/>
        <dbReference type="ChEBI" id="CHEBI:15378"/>
        <dbReference type="ChEBI" id="CHEBI:43474"/>
        <dbReference type="ChEBI" id="CHEBI:57930"/>
        <dbReference type="ChEBI" id="CHEBI:61557"/>
        <dbReference type="EC" id="3.6.1.15"/>
    </reaction>
</comment>
<dbReference type="GO" id="GO:0017111">
    <property type="term" value="F:ribonucleoside triphosphate phosphatase activity"/>
    <property type="evidence" value="ECO:0007669"/>
    <property type="project" value="UniProtKB-UniRule"/>
</dbReference>
<sequence length="179" mass="19767">MQRRIVTLTGRPGVGKTTVAVAAAKILRSKGLVVDGFYSREVREGVVRRGFELVDFTTGAREILADIVGQGPRIGKYHVNIKGIEEFVPRIVERALAEAQVLLCDEIGPMELLSPSFRRSVSRILDSSARAIVVVHRSMEDPLMKSFVRHPEGVLVEVTENNRDGLADEVARMLYGNTP</sequence>
<comment type="similarity">
    <text evidence="4">Belongs to the THEP1 NTPase family.</text>
</comment>
<organism evidence="6 7">
    <name type="scientific">Conexivisphaera calida</name>
    <dbReference type="NCBI Taxonomy" id="1874277"/>
    <lineage>
        <taxon>Archaea</taxon>
        <taxon>Nitrososphaerota</taxon>
        <taxon>Conexivisphaeria</taxon>
        <taxon>Conexivisphaerales</taxon>
        <taxon>Conexivisphaeraceae</taxon>
        <taxon>Conexivisphaera</taxon>
    </lineage>
</organism>
<dbReference type="AlphaFoldDB" id="A0A4P2VAN5"/>
<feature type="domain" description="AAA+ ATPase" evidence="5">
    <location>
        <begin position="2"/>
        <end position="163"/>
    </location>
</feature>
<dbReference type="OrthoDB" id="52698at2157"/>
<accession>A0A4P2VAN5</accession>
<keyword evidence="1 4" id="KW-0547">Nucleotide-binding</keyword>
<evidence type="ECO:0000256" key="1">
    <source>
        <dbReference type="ARBA" id="ARBA00022741"/>
    </source>
</evidence>
<dbReference type="EC" id="3.6.1.15" evidence="4"/>
<evidence type="ECO:0000256" key="2">
    <source>
        <dbReference type="ARBA" id="ARBA00022801"/>
    </source>
</evidence>
<dbReference type="KEGG" id="ccai:NAS2_0138"/>
<dbReference type="SMART" id="SM00382">
    <property type="entry name" value="AAA"/>
    <property type="match status" value="1"/>
</dbReference>
<dbReference type="HAMAP" id="MF_00796">
    <property type="entry name" value="NTPase_1"/>
    <property type="match status" value="1"/>
</dbReference>
<dbReference type="InterPro" id="IPR004948">
    <property type="entry name" value="Nuc-triphosphatase_THEP1"/>
</dbReference>
<keyword evidence="3 4" id="KW-0067">ATP-binding</keyword>
<dbReference type="PANTHER" id="PTHR43146:SF1">
    <property type="entry name" value="CANCER-RELATED NUCLEOSIDE-TRIPHOSPHATASE"/>
    <property type="match status" value="1"/>
</dbReference>
<dbReference type="SUPFAM" id="SSF52540">
    <property type="entry name" value="P-loop containing nucleoside triphosphate hydrolases"/>
    <property type="match status" value="1"/>
</dbReference>
<keyword evidence="2 4" id="KW-0378">Hydrolase</keyword>
<dbReference type="InterPro" id="IPR027417">
    <property type="entry name" value="P-loop_NTPase"/>
</dbReference>
<name>A0A4P2VAN5_9ARCH</name>
<comment type="caution">
    <text evidence="4">Lacks conserved residue(s) required for the propagation of feature annotation.</text>
</comment>
<dbReference type="GeneID" id="55583958"/>
<gene>
    <name evidence="6" type="ORF">NAS2_0138</name>
</gene>
<evidence type="ECO:0000259" key="5">
    <source>
        <dbReference type="SMART" id="SM00382"/>
    </source>
</evidence>